<name>A0A193LJ34_9GAMM</name>
<accession>A0A193LJ34</accession>
<protein>
    <submittedName>
        <fullName evidence="2">Ferredoxin</fullName>
    </submittedName>
</protein>
<feature type="domain" description="DUF4332" evidence="1">
    <location>
        <begin position="9"/>
        <end position="129"/>
    </location>
</feature>
<dbReference type="RefSeq" id="WP_068617808.1">
    <property type="nucleotide sequence ID" value="NZ_CP016268.1"/>
</dbReference>
<keyword evidence="3" id="KW-1185">Reference proteome</keyword>
<evidence type="ECO:0000313" key="3">
    <source>
        <dbReference type="Proteomes" id="UP000092695"/>
    </source>
</evidence>
<dbReference type="Gene3D" id="1.10.150.20">
    <property type="entry name" value="5' to 3' exonuclease, C-terminal subdomain"/>
    <property type="match status" value="2"/>
</dbReference>
<organism evidence="2 3">
    <name type="scientific">Woeseia oceani</name>
    <dbReference type="NCBI Taxonomy" id="1548547"/>
    <lineage>
        <taxon>Bacteria</taxon>
        <taxon>Pseudomonadati</taxon>
        <taxon>Pseudomonadota</taxon>
        <taxon>Gammaproteobacteria</taxon>
        <taxon>Woeseiales</taxon>
        <taxon>Woeseiaceae</taxon>
        <taxon>Woeseia</taxon>
    </lineage>
</organism>
<proteinExistence type="predicted"/>
<dbReference type="Proteomes" id="UP000092695">
    <property type="component" value="Chromosome"/>
</dbReference>
<dbReference type="Pfam" id="PF14229">
    <property type="entry name" value="DUF4332"/>
    <property type="match status" value="1"/>
</dbReference>
<sequence>MAKRIEDIEGIGPKTGAILRKNGVSSVDKLLKAGSDKKGRAKLAEQTQLSESLILKCVNMADLFRIKGVASQYAELLEGAGVDTVKELKHRNAENLAAKMEEVNKAKRLVRKVPSEKVISSWIEQAKSLPATITY</sequence>
<gene>
    <name evidence="2" type="ORF">BA177_15880</name>
</gene>
<evidence type="ECO:0000259" key="1">
    <source>
        <dbReference type="Pfam" id="PF14229"/>
    </source>
</evidence>
<dbReference type="OrthoDB" id="9794786at2"/>
<dbReference type="AlphaFoldDB" id="A0A193LJ34"/>
<dbReference type="KEGG" id="woc:BA177_15880"/>
<evidence type="ECO:0000313" key="2">
    <source>
        <dbReference type="EMBL" id="ANO52466.1"/>
    </source>
</evidence>
<dbReference type="EMBL" id="CP016268">
    <property type="protein sequence ID" value="ANO52466.1"/>
    <property type="molecule type" value="Genomic_DNA"/>
</dbReference>
<dbReference type="InterPro" id="IPR025567">
    <property type="entry name" value="DUF4332"/>
</dbReference>
<dbReference type="STRING" id="1548547.BA177_15880"/>
<reference evidence="2 3" key="1">
    <citation type="submission" date="2016-06" db="EMBL/GenBank/DDBJ databases">
        <title>Complete genome sequence of a deep-branching marine Gamma Proteobacterium Woeseia oceani type strain XK5.</title>
        <authorList>
            <person name="Mu D."/>
            <person name="Du Z."/>
        </authorList>
    </citation>
    <scope>NUCLEOTIDE SEQUENCE [LARGE SCALE GENOMIC DNA]</scope>
    <source>
        <strain evidence="2 3">XK5</strain>
    </source>
</reference>